<organism evidence="1">
    <name type="scientific">Rhizophora mucronata</name>
    <name type="common">Asiatic mangrove</name>
    <dbReference type="NCBI Taxonomy" id="61149"/>
    <lineage>
        <taxon>Eukaryota</taxon>
        <taxon>Viridiplantae</taxon>
        <taxon>Streptophyta</taxon>
        <taxon>Embryophyta</taxon>
        <taxon>Tracheophyta</taxon>
        <taxon>Spermatophyta</taxon>
        <taxon>Magnoliopsida</taxon>
        <taxon>eudicotyledons</taxon>
        <taxon>Gunneridae</taxon>
        <taxon>Pentapetalae</taxon>
        <taxon>rosids</taxon>
        <taxon>fabids</taxon>
        <taxon>Malpighiales</taxon>
        <taxon>Rhizophoraceae</taxon>
        <taxon>Rhizophora</taxon>
    </lineage>
</organism>
<dbReference type="AlphaFoldDB" id="A0A2P2PUE6"/>
<name>A0A2P2PUE6_RHIMU</name>
<protein>
    <submittedName>
        <fullName evidence="1">Uncharacterized protein</fullName>
    </submittedName>
</protein>
<proteinExistence type="predicted"/>
<sequence>MKVENRCKVKICNQILCGWKKDKTSCEISTSWQLCKRGCRHLAYKSMHNI</sequence>
<reference evidence="1" key="1">
    <citation type="submission" date="2018-02" db="EMBL/GenBank/DDBJ databases">
        <title>Rhizophora mucronata_Transcriptome.</title>
        <authorList>
            <person name="Meera S.P."/>
            <person name="Sreeshan A."/>
            <person name="Augustine A."/>
        </authorList>
    </citation>
    <scope>NUCLEOTIDE SEQUENCE</scope>
    <source>
        <tissue evidence="1">Leaf</tissue>
    </source>
</reference>
<dbReference type="EMBL" id="GGEC01077866">
    <property type="protein sequence ID" value="MBX58350.1"/>
    <property type="molecule type" value="Transcribed_RNA"/>
</dbReference>
<accession>A0A2P2PUE6</accession>
<evidence type="ECO:0000313" key="1">
    <source>
        <dbReference type="EMBL" id="MBX58350.1"/>
    </source>
</evidence>